<feature type="domain" description="Cytochrome c" evidence="4">
    <location>
        <begin position="24"/>
        <end position="111"/>
    </location>
</feature>
<dbReference type="Gene3D" id="1.10.760.10">
    <property type="entry name" value="Cytochrome c-like domain"/>
    <property type="match status" value="2"/>
</dbReference>
<evidence type="ECO:0000256" key="1">
    <source>
        <dbReference type="ARBA" id="ARBA00022617"/>
    </source>
</evidence>
<dbReference type="SUPFAM" id="SSF46626">
    <property type="entry name" value="Cytochrome c"/>
    <property type="match status" value="2"/>
</dbReference>
<keyword evidence="2" id="KW-0479">Metal-binding</keyword>
<evidence type="ECO:0000256" key="3">
    <source>
        <dbReference type="ARBA" id="ARBA00023004"/>
    </source>
</evidence>
<dbReference type="PROSITE" id="PS51007">
    <property type="entry name" value="CYTC"/>
    <property type="match status" value="2"/>
</dbReference>
<dbReference type="PIRSF" id="PIRSF000005">
    <property type="entry name" value="Cytochrome_c4"/>
    <property type="match status" value="1"/>
</dbReference>
<dbReference type="InterPro" id="IPR036909">
    <property type="entry name" value="Cyt_c-like_dom_sf"/>
</dbReference>
<dbReference type="GO" id="GO:0005506">
    <property type="term" value="F:iron ion binding"/>
    <property type="evidence" value="ECO:0007669"/>
    <property type="project" value="InterPro"/>
</dbReference>
<feature type="domain" description="Cytochrome c" evidence="4">
    <location>
        <begin position="121"/>
        <end position="209"/>
    </location>
</feature>
<evidence type="ECO:0000313" key="5">
    <source>
        <dbReference type="EMBL" id="SVB21219.1"/>
    </source>
</evidence>
<proteinExistence type="predicted"/>
<dbReference type="Pfam" id="PF00034">
    <property type="entry name" value="Cytochrom_C"/>
    <property type="match status" value="2"/>
</dbReference>
<dbReference type="InterPro" id="IPR009056">
    <property type="entry name" value="Cyt_c-like_dom"/>
</dbReference>
<name>A0A382C5S3_9ZZZZ</name>
<sequence length="217" mass="24082">MQTIKHLVLLALSILMADSALAEGNIKRGKALFRKCTECHGENAQGTLSLGAPALVNQDAWYLERQLSNIAAGVRSEDPDDFFGKRMLPHARTFKDQQSREDVVAYIKSLPPEKISGRIKGDIEKGRQSYQMICGACHGPDAMGNKILNAPRLKGINDWYLKRQYTNFKKGIRGAHADDKFGSQMAFIARNLQGKTIAEDVAVYIQSLQESATNDNK</sequence>
<dbReference type="AlphaFoldDB" id="A0A382C5S3"/>
<organism evidence="5">
    <name type="scientific">marine metagenome</name>
    <dbReference type="NCBI Taxonomy" id="408172"/>
    <lineage>
        <taxon>unclassified sequences</taxon>
        <taxon>metagenomes</taxon>
        <taxon>ecological metagenomes</taxon>
    </lineage>
</organism>
<gene>
    <name evidence="5" type="ORF">METZ01_LOCUS174073</name>
</gene>
<dbReference type="InterPro" id="IPR050597">
    <property type="entry name" value="Cytochrome_c_Oxidase_Subunit"/>
</dbReference>
<reference evidence="5" key="1">
    <citation type="submission" date="2018-05" db="EMBL/GenBank/DDBJ databases">
        <authorList>
            <person name="Lanie J.A."/>
            <person name="Ng W.-L."/>
            <person name="Kazmierczak K.M."/>
            <person name="Andrzejewski T.M."/>
            <person name="Davidsen T.M."/>
            <person name="Wayne K.J."/>
            <person name="Tettelin H."/>
            <person name="Glass J.I."/>
            <person name="Rusch D."/>
            <person name="Podicherti R."/>
            <person name="Tsui H.-C.T."/>
            <person name="Winkler M.E."/>
        </authorList>
    </citation>
    <scope>NUCLEOTIDE SEQUENCE</scope>
</reference>
<accession>A0A382C5S3</accession>
<dbReference type="InterPro" id="IPR024167">
    <property type="entry name" value="Cytochrome_c4-like"/>
</dbReference>
<keyword evidence="3" id="KW-0408">Iron</keyword>
<protein>
    <recommendedName>
        <fullName evidence="4">Cytochrome c domain-containing protein</fullName>
    </recommendedName>
</protein>
<evidence type="ECO:0000259" key="4">
    <source>
        <dbReference type="PROSITE" id="PS51007"/>
    </source>
</evidence>
<dbReference type="GO" id="GO:0020037">
    <property type="term" value="F:heme binding"/>
    <property type="evidence" value="ECO:0007669"/>
    <property type="project" value="InterPro"/>
</dbReference>
<dbReference type="GO" id="GO:0009055">
    <property type="term" value="F:electron transfer activity"/>
    <property type="evidence" value="ECO:0007669"/>
    <property type="project" value="InterPro"/>
</dbReference>
<dbReference type="EMBL" id="UINC01032864">
    <property type="protein sequence ID" value="SVB21219.1"/>
    <property type="molecule type" value="Genomic_DNA"/>
</dbReference>
<keyword evidence="1" id="KW-0349">Heme</keyword>
<evidence type="ECO:0000256" key="2">
    <source>
        <dbReference type="ARBA" id="ARBA00022723"/>
    </source>
</evidence>
<dbReference type="GO" id="GO:0042597">
    <property type="term" value="C:periplasmic space"/>
    <property type="evidence" value="ECO:0007669"/>
    <property type="project" value="InterPro"/>
</dbReference>
<dbReference type="PANTHER" id="PTHR33751:SF1">
    <property type="entry name" value="CBB3-TYPE CYTOCHROME C OXIDASE SUBUNIT FIXP"/>
    <property type="match status" value="1"/>
</dbReference>
<dbReference type="PANTHER" id="PTHR33751">
    <property type="entry name" value="CBB3-TYPE CYTOCHROME C OXIDASE SUBUNIT FIXP"/>
    <property type="match status" value="1"/>
</dbReference>